<dbReference type="InterPro" id="IPR048266">
    <property type="entry name" value="Rax2-like_second"/>
</dbReference>
<dbReference type="EMBL" id="KN833013">
    <property type="protein sequence ID" value="KIM78956.1"/>
    <property type="molecule type" value="Genomic_DNA"/>
</dbReference>
<dbReference type="InParanoid" id="A0A0C3FG46"/>
<dbReference type="Pfam" id="PF00018">
    <property type="entry name" value="SH3_1"/>
    <property type="match status" value="1"/>
</dbReference>
<feature type="domain" description="SH3" evidence="5">
    <location>
        <begin position="1379"/>
        <end position="1436"/>
    </location>
</feature>
<reference evidence="6 7" key="1">
    <citation type="submission" date="2014-04" db="EMBL/GenBank/DDBJ databases">
        <authorList>
            <consortium name="DOE Joint Genome Institute"/>
            <person name="Kuo A."/>
            <person name="Tarkka M."/>
            <person name="Buscot F."/>
            <person name="Kohler A."/>
            <person name="Nagy L.G."/>
            <person name="Floudas D."/>
            <person name="Copeland A."/>
            <person name="Barry K.W."/>
            <person name="Cichocki N."/>
            <person name="Veneault-Fourrey C."/>
            <person name="LaButti K."/>
            <person name="Lindquist E.A."/>
            <person name="Lipzen A."/>
            <person name="Lundell T."/>
            <person name="Morin E."/>
            <person name="Murat C."/>
            <person name="Sun H."/>
            <person name="Tunlid A."/>
            <person name="Henrissat B."/>
            <person name="Grigoriev I.V."/>
            <person name="Hibbett D.S."/>
            <person name="Martin F."/>
            <person name="Nordberg H.P."/>
            <person name="Cantor M.N."/>
            <person name="Hua S.X."/>
        </authorList>
    </citation>
    <scope>NUCLEOTIDE SEQUENCE [LARGE SCALE GENOMIC DNA]</scope>
    <source>
        <strain evidence="6 7">F 1598</strain>
    </source>
</reference>
<dbReference type="PANTHER" id="PTHR31778">
    <property type="entry name" value="BUD SITE SELECTION PROTEIN RAX2"/>
    <property type="match status" value="1"/>
</dbReference>
<dbReference type="Pfam" id="PF12768">
    <property type="entry name" value="Rax2"/>
    <property type="match status" value="1"/>
</dbReference>
<proteinExistence type="predicted"/>
<keyword evidence="7" id="KW-1185">Reference proteome</keyword>
<evidence type="ECO:0000259" key="5">
    <source>
        <dbReference type="PROSITE" id="PS50002"/>
    </source>
</evidence>
<sequence length="1436" mass="147836">MAPSRKRSSPARSIKVLSTALLFLPNAVVASLPQVDFDRMGKVGLAGAFAGLGFFDNSTSVTFDPSTSTLLSRTSEGALSPLGSTNSGGRILAGCVLGDLFYFAGSFSSINGTSANNVASYTQSPGAFAALESNGPNGEINAVYCDETDGKVWVGGKFTSPGSAVAVWDTKAGSWSKAPFGGLSGAAAQVLSITSNSSASSIFLAGSFITSFQGTGTALNNTNNPNVPFSSGATPFSSSLVPISLQATQIEIDASPSSTDPQFSNIQNVLCPAGPDGPGNTWLAGDSNTAVINIRTFTSLNVKGVRLGNTFQQEHGTTGFSVESLPDNKVQTLSYVDPTSGQNETCSDPCPLLTDPSIPYQDFLFPEGTNLTGVQIKLTEWTGISAGLHILQMLSSGAFASAVDSQNGQSCFAPNPSNTTTTGTWTEKDVNTNIPGTTQAVLVSSVNVGTSPADGPSFTWMPYVSASGQYDINLLIPGCSTFQDCPLRTSVKVTVFPGGGQNPSVTTLSQQNTEDATALIYSGPVVPSSPNFVTTVSMTLADHPAGNGQGGKYEIVADRVLMVLKSANVTSGASGGNGTGGSQGTLSGFGFLEWPLSSSTTADATTILPNATESALDAVAFDLFNALGGAASLTSSTSAIAAVAHHPSGAVFLGGNFTLSSGTASSASNIIVFRNGALAGLTNAGLNGPVSSLVLDGDKLYVGGSFSDTTFASMQGRLRGVAMYDVQQNQWAALEAGVNGAVASLGFSDGEVQIAGNFTTLLSSAGSSSGFEVAGFATWDTSSSAWSNSGGFLVGSMSFVANSTSPTKGQTQSQFIAGSVQSSLKFGASGLVMLTNGGSDGPTVTPLGVQLDNAVDDTSRTVAKRSKVHRRRGASAWFSNLNFASLFARQSASLPPLPPFTPVPAPAVLAGVFWTNSSSSKEVAIIGGNFSFPSSGSSESQGVAIYDQASATISPLHGSQLNGTVRALFVQNNFLFIGGEFTLEGTNVNGLAIYDLSAQQWDISNLQPLQAASGSSVVVRSITASASTTNIVIVAGSFVKGGSLSCQSICSWDTSSNQWNTLGSGIQGEVAAVTYAGNNEEELIAAGSIALSDNTAANVAQYTFSNMSWTAIGSSSEVPGPVTAVEVDNGNVSSIFAAGRSTDGSLSYLLFWNGKTWTNLGTGLEGSTNISQLTMVPLQNTHTANGVIESDRMLLVSGALVDSSFGIASSALFDGSTFIPYIMSSSSSGAPGLVSSLFHSISNFTFTQHHFLAVGVVILISIAIAGGVVFFLALIGILWTLFSRRDDKLGKFDGGDDEDDDSTQHRPSSLLDHINAATRNTILGTPSPYGFDREKDETMGAKEGLSPDLDPFAVDGSNYLRAATPSDAAAGGILAADDETSRPAHARYSFDGTGEGELPLTAGLEVEVLDDRDSAWWYARDVRTGREGVVPAAYLY</sequence>
<feature type="signal peptide" evidence="4">
    <location>
        <begin position="1"/>
        <end position="30"/>
    </location>
</feature>
<dbReference type="SMART" id="SM00326">
    <property type="entry name" value="SH3"/>
    <property type="match status" value="1"/>
</dbReference>
<organism evidence="6 7">
    <name type="scientific">Piloderma croceum (strain F 1598)</name>
    <dbReference type="NCBI Taxonomy" id="765440"/>
    <lineage>
        <taxon>Eukaryota</taxon>
        <taxon>Fungi</taxon>
        <taxon>Dikarya</taxon>
        <taxon>Basidiomycota</taxon>
        <taxon>Agaricomycotina</taxon>
        <taxon>Agaricomycetes</taxon>
        <taxon>Agaricomycetidae</taxon>
        <taxon>Atheliales</taxon>
        <taxon>Atheliaceae</taxon>
        <taxon>Piloderma</taxon>
    </lineage>
</organism>
<evidence type="ECO:0000313" key="7">
    <source>
        <dbReference type="Proteomes" id="UP000054166"/>
    </source>
</evidence>
<reference evidence="7" key="2">
    <citation type="submission" date="2015-01" db="EMBL/GenBank/DDBJ databases">
        <title>Evolutionary Origins and Diversification of the Mycorrhizal Mutualists.</title>
        <authorList>
            <consortium name="DOE Joint Genome Institute"/>
            <consortium name="Mycorrhizal Genomics Consortium"/>
            <person name="Kohler A."/>
            <person name="Kuo A."/>
            <person name="Nagy L.G."/>
            <person name="Floudas D."/>
            <person name="Copeland A."/>
            <person name="Barry K.W."/>
            <person name="Cichocki N."/>
            <person name="Veneault-Fourrey C."/>
            <person name="LaButti K."/>
            <person name="Lindquist E.A."/>
            <person name="Lipzen A."/>
            <person name="Lundell T."/>
            <person name="Morin E."/>
            <person name="Murat C."/>
            <person name="Riley R."/>
            <person name="Ohm R."/>
            <person name="Sun H."/>
            <person name="Tunlid A."/>
            <person name="Henrissat B."/>
            <person name="Grigoriev I.V."/>
            <person name="Hibbett D.S."/>
            <person name="Martin F."/>
        </authorList>
    </citation>
    <scope>NUCLEOTIDE SEQUENCE [LARGE SCALE GENOMIC DNA]</scope>
    <source>
        <strain evidence="7">F 1598</strain>
    </source>
</reference>
<keyword evidence="4" id="KW-0732">Signal</keyword>
<feature type="chain" id="PRO_5002164356" description="SH3 domain-containing protein" evidence="4">
    <location>
        <begin position="31"/>
        <end position="1436"/>
    </location>
</feature>
<evidence type="ECO:0000256" key="2">
    <source>
        <dbReference type="PROSITE-ProRule" id="PRU00192"/>
    </source>
</evidence>
<dbReference type="InterPro" id="IPR024982">
    <property type="entry name" value="Rax2-like_C"/>
</dbReference>
<protein>
    <recommendedName>
        <fullName evidence="5">SH3 domain-containing protein</fullName>
    </recommendedName>
</protein>
<evidence type="ECO:0000256" key="4">
    <source>
        <dbReference type="SAM" id="SignalP"/>
    </source>
</evidence>
<keyword evidence="1 2" id="KW-0728">SH3 domain</keyword>
<dbReference type="PANTHER" id="PTHR31778:SF2">
    <property type="entry name" value="BUD SITE SELECTION PROTEIN RAX2"/>
    <property type="match status" value="1"/>
</dbReference>
<evidence type="ECO:0000313" key="6">
    <source>
        <dbReference type="EMBL" id="KIM78956.1"/>
    </source>
</evidence>
<dbReference type="InterPro" id="IPR001452">
    <property type="entry name" value="SH3_domain"/>
</dbReference>
<keyword evidence="3" id="KW-1133">Transmembrane helix</keyword>
<feature type="transmembrane region" description="Helical" evidence="3">
    <location>
        <begin position="1251"/>
        <end position="1282"/>
    </location>
</feature>
<dbReference type="FunCoup" id="A0A0C3FG46">
    <property type="interactions" value="5"/>
</dbReference>
<dbReference type="InterPro" id="IPR048265">
    <property type="entry name" value="Rax2-like_third"/>
</dbReference>
<dbReference type="GO" id="GO:1902929">
    <property type="term" value="C:plasma membrane of growing cell tip"/>
    <property type="evidence" value="ECO:0007669"/>
    <property type="project" value="TreeGrafter"/>
</dbReference>
<keyword evidence="3" id="KW-0472">Membrane</keyword>
<dbReference type="CDD" id="cd11856">
    <property type="entry name" value="SH3_p47phox_like"/>
    <property type="match status" value="1"/>
</dbReference>
<dbReference type="SUPFAM" id="SSF50965">
    <property type="entry name" value="Galactose oxidase, central domain"/>
    <property type="match status" value="3"/>
</dbReference>
<dbReference type="OrthoDB" id="2503993at2759"/>
<dbReference type="Gene3D" id="2.30.30.40">
    <property type="entry name" value="SH3 Domains"/>
    <property type="match status" value="1"/>
</dbReference>
<name>A0A0C3FG46_PILCF</name>
<evidence type="ECO:0000256" key="1">
    <source>
        <dbReference type="ARBA" id="ARBA00022443"/>
    </source>
</evidence>
<dbReference type="STRING" id="765440.A0A0C3FG46"/>
<dbReference type="InterPro" id="IPR011043">
    <property type="entry name" value="Gal_Oxase/kelch_b-propeller"/>
</dbReference>
<keyword evidence="3" id="KW-0812">Transmembrane</keyword>
<accession>A0A0C3FG46</accession>
<gene>
    <name evidence="6" type="ORF">PILCRDRAFT_10874</name>
</gene>
<evidence type="ECO:0000256" key="3">
    <source>
        <dbReference type="SAM" id="Phobius"/>
    </source>
</evidence>
<dbReference type="Proteomes" id="UP000054166">
    <property type="component" value="Unassembled WGS sequence"/>
</dbReference>
<dbReference type="InterPro" id="IPR036028">
    <property type="entry name" value="SH3-like_dom_sf"/>
</dbReference>
<dbReference type="HOGENOM" id="CLU_005863_1_0_1"/>
<dbReference type="SUPFAM" id="SSF50044">
    <property type="entry name" value="SH3-domain"/>
    <property type="match status" value="1"/>
</dbReference>
<dbReference type="Pfam" id="PF20842">
    <property type="entry name" value="Rax2_2"/>
    <property type="match status" value="1"/>
</dbReference>
<dbReference type="Pfam" id="PF20843">
    <property type="entry name" value="Rax2_3"/>
    <property type="match status" value="1"/>
</dbReference>
<dbReference type="PROSITE" id="PS50002">
    <property type="entry name" value="SH3"/>
    <property type="match status" value="1"/>
</dbReference>